<dbReference type="EMBL" id="JACHEN010000047">
    <property type="protein sequence ID" value="MBB6218760.1"/>
    <property type="molecule type" value="Genomic_DNA"/>
</dbReference>
<keyword evidence="1" id="KW-1133">Transmembrane helix</keyword>
<proteinExistence type="predicted"/>
<protein>
    <submittedName>
        <fullName evidence="2">Uncharacterized protein</fullName>
    </submittedName>
</protein>
<keyword evidence="1" id="KW-0812">Transmembrane</keyword>
<accession>A0A841L3L4</accession>
<sequence>MTEIDSSLLKNRLGKRVILMIVILMGWFSYNHFIDNRMIKSTSTFGLVTYKYDINAKDYFIKIKLYGDGSNYMVDKRILVEDRNVWNLLEEGRFYGITFNELKNGNFVLEQIDQADEFGKNEGKLFEEK</sequence>
<evidence type="ECO:0000313" key="3">
    <source>
        <dbReference type="Proteomes" id="UP000579281"/>
    </source>
</evidence>
<dbReference type="Proteomes" id="UP000579281">
    <property type="component" value="Unassembled WGS sequence"/>
</dbReference>
<dbReference type="AlphaFoldDB" id="A0A841L3L4"/>
<comment type="caution">
    <text evidence="2">The sequence shown here is derived from an EMBL/GenBank/DDBJ whole genome shotgun (WGS) entry which is preliminary data.</text>
</comment>
<dbReference type="RefSeq" id="WP_184313524.1">
    <property type="nucleotide sequence ID" value="NZ_JACHEN010000047.1"/>
</dbReference>
<name>A0A841L3L4_9FIRM</name>
<keyword evidence="3" id="KW-1185">Reference proteome</keyword>
<feature type="transmembrane region" description="Helical" evidence="1">
    <location>
        <begin position="17"/>
        <end position="34"/>
    </location>
</feature>
<evidence type="ECO:0000256" key="1">
    <source>
        <dbReference type="SAM" id="Phobius"/>
    </source>
</evidence>
<evidence type="ECO:0000313" key="2">
    <source>
        <dbReference type="EMBL" id="MBB6218760.1"/>
    </source>
</evidence>
<keyword evidence="1" id="KW-0472">Membrane</keyword>
<reference evidence="2 3" key="1">
    <citation type="submission" date="2020-08" db="EMBL/GenBank/DDBJ databases">
        <title>Genomic Encyclopedia of Type Strains, Phase IV (KMG-IV): sequencing the most valuable type-strain genomes for metagenomic binning, comparative biology and taxonomic classification.</title>
        <authorList>
            <person name="Goeker M."/>
        </authorList>
    </citation>
    <scope>NUCLEOTIDE SEQUENCE [LARGE SCALE GENOMIC DNA]</scope>
    <source>
        <strain evidence="2 3">DSM 103526</strain>
    </source>
</reference>
<organism evidence="2 3">
    <name type="scientific">Anaerosolibacter carboniphilus</name>
    <dbReference type="NCBI Taxonomy" id="1417629"/>
    <lineage>
        <taxon>Bacteria</taxon>
        <taxon>Bacillati</taxon>
        <taxon>Bacillota</taxon>
        <taxon>Clostridia</taxon>
        <taxon>Peptostreptococcales</taxon>
        <taxon>Thermotaleaceae</taxon>
        <taxon>Anaerosolibacter</taxon>
    </lineage>
</organism>
<gene>
    <name evidence="2" type="ORF">HNQ80_004935</name>
</gene>